<evidence type="ECO:0000313" key="2">
    <source>
        <dbReference type="EMBL" id="MBC1500562.1"/>
    </source>
</evidence>
<name>A0A841Z7F0_9LIST</name>
<feature type="transmembrane region" description="Helical" evidence="1">
    <location>
        <begin position="102"/>
        <end position="120"/>
    </location>
</feature>
<protein>
    <submittedName>
        <fullName evidence="2">Uncharacterized protein</fullName>
    </submittedName>
</protein>
<dbReference type="AlphaFoldDB" id="A0A841Z7F0"/>
<dbReference type="EMBL" id="JAARRL010000010">
    <property type="protein sequence ID" value="MBC1500562.1"/>
    <property type="molecule type" value="Genomic_DNA"/>
</dbReference>
<feature type="transmembrane region" description="Helical" evidence="1">
    <location>
        <begin position="198"/>
        <end position="216"/>
    </location>
</feature>
<organism evidence="2 3">
    <name type="scientific">Listeria weihenstephanensis</name>
    <dbReference type="NCBI Taxonomy" id="1006155"/>
    <lineage>
        <taxon>Bacteria</taxon>
        <taxon>Bacillati</taxon>
        <taxon>Bacillota</taxon>
        <taxon>Bacilli</taxon>
        <taxon>Bacillales</taxon>
        <taxon>Listeriaceae</taxon>
        <taxon>Listeria</taxon>
    </lineage>
</organism>
<feature type="transmembrane region" description="Helical" evidence="1">
    <location>
        <begin position="39"/>
        <end position="60"/>
    </location>
</feature>
<feature type="transmembrane region" description="Helical" evidence="1">
    <location>
        <begin position="141"/>
        <end position="161"/>
    </location>
</feature>
<gene>
    <name evidence="2" type="ORF">HB943_08080</name>
</gene>
<accession>A0A841Z7F0</accession>
<comment type="caution">
    <text evidence="2">The sequence shown here is derived from an EMBL/GenBank/DDBJ whole genome shotgun (WGS) entry which is preliminary data.</text>
</comment>
<keyword evidence="1" id="KW-1133">Transmembrane helix</keyword>
<keyword evidence="1" id="KW-0812">Transmembrane</keyword>
<feature type="transmembrane region" description="Helical" evidence="1">
    <location>
        <begin position="173"/>
        <end position="191"/>
    </location>
</feature>
<evidence type="ECO:0000256" key="1">
    <source>
        <dbReference type="SAM" id="Phobius"/>
    </source>
</evidence>
<feature type="transmembrane region" description="Helical" evidence="1">
    <location>
        <begin position="236"/>
        <end position="259"/>
    </location>
</feature>
<evidence type="ECO:0000313" key="3">
    <source>
        <dbReference type="Proteomes" id="UP000564536"/>
    </source>
</evidence>
<reference evidence="2 3" key="1">
    <citation type="submission" date="2020-03" db="EMBL/GenBank/DDBJ databases">
        <title>Soil Listeria distribution.</title>
        <authorList>
            <person name="Liao J."/>
            <person name="Wiedmann M."/>
        </authorList>
    </citation>
    <scope>NUCLEOTIDE SEQUENCE [LARGE SCALE GENOMIC DNA]</scope>
    <source>
        <strain evidence="2 3">FSL L7-1523</strain>
    </source>
</reference>
<keyword evidence="1" id="KW-0472">Membrane</keyword>
<dbReference type="RefSeq" id="WP_185425689.1">
    <property type="nucleotide sequence ID" value="NZ_JAARRL010000010.1"/>
</dbReference>
<sequence>MNKQINGFIMLFLGASLLPNAGSFLYSWALNGSDFELNWIVWVTLSWTVLLLVFGVLALLGKSFVLINLIILIGTGVFQGWMLWHNQIGSWIESGKLGIIDYSRIVSLVVIIIGIMCLFIKWKPKAVSIDTDWQKKWRLTGVFFALLGLGTSITLAIIVLSGNEFFLTTAFDAYLGIAIGIFFLLAIVIGWKRPNTFITAPLLGMSVNFLTEYLWLDKLLKEIGSQIGSQIGQEEVTIVALKLIIGTLGIFASLFLIIASKKRSLNSNQD</sequence>
<feature type="transmembrane region" description="Helical" evidence="1">
    <location>
        <begin position="65"/>
        <end position="82"/>
    </location>
</feature>
<proteinExistence type="predicted"/>
<dbReference type="Proteomes" id="UP000564536">
    <property type="component" value="Unassembled WGS sequence"/>
</dbReference>